<dbReference type="SUPFAM" id="SSF140990">
    <property type="entry name" value="FtsH protease domain-like"/>
    <property type="match status" value="1"/>
</dbReference>
<dbReference type="InterPro" id="IPR000642">
    <property type="entry name" value="Peptidase_M41"/>
</dbReference>
<dbReference type="PATRIC" id="fig|1082931.4.peg.3833"/>
<dbReference type="PANTHER" id="PTHR23076">
    <property type="entry name" value="METALLOPROTEASE M41 FTSH"/>
    <property type="match status" value="1"/>
</dbReference>
<evidence type="ECO:0000313" key="3">
    <source>
        <dbReference type="EMBL" id="AEQ53865.1"/>
    </source>
</evidence>
<reference evidence="3 4" key="1">
    <citation type="journal article" date="2012" name="J. Bacteriol.">
        <title>Complete genome sequence of Pelagibacterium halotolerans B2T.</title>
        <authorList>
            <person name="Huo Y.Y."/>
            <person name="Cheng H."/>
            <person name="Han X.F."/>
            <person name="Jiang X.W."/>
            <person name="Sun C."/>
            <person name="Zhang X.Q."/>
            <person name="Zhu X.F."/>
            <person name="Liu Y.F."/>
            <person name="Li P.F."/>
            <person name="Ni P.X."/>
            <person name="Wu M."/>
        </authorList>
    </citation>
    <scope>NUCLEOTIDE SEQUENCE [LARGE SCALE GENOMIC DNA]</scope>
    <source>
        <strain evidence="4">DSM 22347 / JCM 15775 / CGMCC 1.7692 / B2</strain>
    </source>
</reference>
<gene>
    <name evidence="3" type="ordered locus">KKY_3883</name>
</gene>
<dbReference type="InterPro" id="IPR003960">
    <property type="entry name" value="ATPase_AAA_CS"/>
</dbReference>
<dbReference type="Pfam" id="PF01434">
    <property type="entry name" value="Peptidase_M41"/>
    <property type="match status" value="1"/>
</dbReference>
<keyword evidence="1" id="KW-0547">Nucleotide-binding</keyword>
<dbReference type="SMART" id="SM00382">
    <property type="entry name" value="AAA"/>
    <property type="match status" value="1"/>
</dbReference>
<dbReference type="Gene3D" id="1.20.58.760">
    <property type="entry name" value="Peptidase M41"/>
    <property type="match status" value="1"/>
</dbReference>
<sequence>MIDLPNIDEFADEIPQRFKPSPKEPQREDAETALAKMALETALSRPMRSQLKQHPGVFVLCVPSADWVHPVADVVKAMDRAPVVVQVTELKKSGGIRCRAGRDELGMLQSDHSLMFITHDPDGLLDDAVLAVADVVVKLPQMTAPLLRKTIRRVTGGIARGVTPEMARLKLDIILASIRRGLVAGECVAKLQRAVDREKTIMAPDVPRLDVLPVTRPVRQWSDQVLSNLSAVQAGDLDIGQVPFITLEGPPGTGKTLIANSLAATAGWTFVSSSIGGWFTTGDGALGGVARNVKAFVDQILASEPAIGFLDELDALPDRETMDAKGRDWWTPVITLFLMEIDRLRKSGRNVLLIGATNYYDRLDAALIRPGRLQQRISILPPSTEEEILAVFRYWLGSDLADVDLQKIVQLGRGATPAMIEGWVNAARATARIEGRPMVLADLVAHMLPPDNRSPQDVRAIAIHEIGHALVAHRLGHTVDTITIVPNGSVGGYTRTSVPSLVPTREVLEDVATVMLGGRAADMVVGAGPNAGAERDLACATDLLLAAIENQGLGETLVSRRIAYRDLRSESLVTTIEMELKRLLDRAIDIVGRERDAVLRLADKLVKESVISGSELQKSLGERCCGARSDQLETPISTLM</sequence>
<dbReference type="eggNOG" id="COG0465">
    <property type="taxonomic scope" value="Bacteria"/>
</dbReference>
<dbReference type="SUPFAM" id="SSF52540">
    <property type="entry name" value="P-loop containing nucleoside triphosphate hydrolases"/>
    <property type="match status" value="1"/>
</dbReference>
<dbReference type="InterPro" id="IPR037219">
    <property type="entry name" value="Peptidase_M41-like"/>
</dbReference>
<dbReference type="PROSITE" id="PS00674">
    <property type="entry name" value="AAA"/>
    <property type="match status" value="1"/>
</dbReference>
<dbReference type="AlphaFoldDB" id="G4RDV3"/>
<organism evidence="3 4">
    <name type="scientific">Pelagibacterium halotolerans (strain DSM 22347 / JCM 15775 / CGMCC 1.7692 / B2)</name>
    <dbReference type="NCBI Taxonomy" id="1082931"/>
    <lineage>
        <taxon>Bacteria</taxon>
        <taxon>Pseudomonadati</taxon>
        <taxon>Pseudomonadota</taxon>
        <taxon>Alphaproteobacteria</taxon>
        <taxon>Hyphomicrobiales</taxon>
        <taxon>Devosiaceae</taxon>
        <taxon>Pelagibacterium</taxon>
    </lineage>
</organism>
<dbReference type="Proteomes" id="UP000008850">
    <property type="component" value="Chromosome"/>
</dbReference>
<dbReference type="GO" id="GO:0005524">
    <property type="term" value="F:ATP binding"/>
    <property type="evidence" value="ECO:0007669"/>
    <property type="project" value="UniProtKB-KW"/>
</dbReference>
<evidence type="ECO:0000256" key="1">
    <source>
        <dbReference type="RuleBase" id="RU003651"/>
    </source>
</evidence>
<dbReference type="Gene3D" id="3.40.50.300">
    <property type="entry name" value="P-loop containing nucleotide triphosphate hydrolases"/>
    <property type="match status" value="1"/>
</dbReference>
<dbReference type="STRING" id="1082931.KKY_3883"/>
<keyword evidence="3" id="KW-0131">Cell cycle</keyword>
<dbReference type="KEGG" id="phl:KKY_3883"/>
<feature type="domain" description="AAA+ ATPase" evidence="2">
    <location>
        <begin position="241"/>
        <end position="383"/>
    </location>
</feature>
<dbReference type="PANTHER" id="PTHR23076:SF97">
    <property type="entry name" value="ATP-DEPENDENT ZINC METALLOPROTEASE YME1L1"/>
    <property type="match status" value="1"/>
</dbReference>
<protein>
    <submittedName>
        <fullName evidence="3">Cell division protein FtsH</fullName>
    </submittedName>
</protein>
<dbReference type="HOGENOM" id="CLU_000688_20_0_5"/>
<dbReference type="GO" id="GO:0005886">
    <property type="term" value="C:plasma membrane"/>
    <property type="evidence" value="ECO:0007669"/>
    <property type="project" value="TreeGrafter"/>
</dbReference>
<dbReference type="GO" id="GO:0004222">
    <property type="term" value="F:metalloendopeptidase activity"/>
    <property type="evidence" value="ECO:0007669"/>
    <property type="project" value="InterPro"/>
</dbReference>
<dbReference type="CDD" id="cd19481">
    <property type="entry name" value="RecA-like_protease"/>
    <property type="match status" value="1"/>
</dbReference>
<dbReference type="InterPro" id="IPR027417">
    <property type="entry name" value="P-loop_NTPase"/>
</dbReference>
<dbReference type="GO" id="GO:0006508">
    <property type="term" value="P:proteolysis"/>
    <property type="evidence" value="ECO:0007669"/>
    <property type="project" value="InterPro"/>
</dbReference>
<comment type="similarity">
    <text evidence="1">Belongs to the AAA ATPase family.</text>
</comment>
<dbReference type="Pfam" id="PF00004">
    <property type="entry name" value="AAA"/>
    <property type="match status" value="1"/>
</dbReference>
<evidence type="ECO:0000313" key="4">
    <source>
        <dbReference type="Proteomes" id="UP000008850"/>
    </source>
</evidence>
<dbReference type="GO" id="GO:0004176">
    <property type="term" value="F:ATP-dependent peptidase activity"/>
    <property type="evidence" value="ECO:0007669"/>
    <property type="project" value="InterPro"/>
</dbReference>
<keyword evidence="4" id="KW-1185">Reference proteome</keyword>
<dbReference type="EMBL" id="CP003075">
    <property type="protein sequence ID" value="AEQ53865.1"/>
    <property type="molecule type" value="Genomic_DNA"/>
</dbReference>
<dbReference type="InterPro" id="IPR003959">
    <property type="entry name" value="ATPase_AAA_core"/>
</dbReference>
<accession>G4RDV3</accession>
<dbReference type="GO" id="GO:0016887">
    <property type="term" value="F:ATP hydrolysis activity"/>
    <property type="evidence" value="ECO:0007669"/>
    <property type="project" value="InterPro"/>
</dbReference>
<dbReference type="RefSeq" id="WP_014133009.1">
    <property type="nucleotide sequence ID" value="NC_016078.1"/>
</dbReference>
<dbReference type="GO" id="GO:0051301">
    <property type="term" value="P:cell division"/>
    <property type="evidence" value="ECO:0007669"/>
    <property type="project" value="UniProtKB-KW"/>
</dbReference>
<evidence type="ECO:0000259" key="2">
    <source>
        <dbReference type="SMART" id="SM00382"/>
    </source>
</evidence>
<dbReference type="Gene3D" id="1.10.8.60">
    <property type="match status" value="1"/>
</dbReference>
<dbReference type="InterPro" id="IPR003593">
    <property type="entry name" value="AAA+_ATPase"/>
</dbReference>
<name>G4RDV3_PELHB</name>
<keyword evidence="1" id="KW-0067">ATP-binding</keyword>
<dbReference type="GO" id="GO:0030163">
    <property type="term" value="P:protein catabolic process"/>
    <property type="evidence" value="ECO:0007669"/>
    <property type="project" value="TreeGrafter"/>
</dbReference>
<proteinExistence type="inferred from homology"/>
<keyword evidence="3" id="KW-0132">Cell division</keyword>